<name>A0ABX8AAB6_9BRAD</name>
<dbReference type="Gene3D" id="3.40.50.1010">
    <property type="entry name" value="5'-nuclease"/>
    <property type="match status" value="1"/>
</dbReference>
<keyword evidence="2" id="KW-1277">Toxin-antitoxin system</keyword>
<sequence>MFLLDTNVVSELRKISDGRVAPGVAAWFATVDPADCYVSPITLMEIETGILRIARRDILQGNRLRIWMETDVRPQFSVRTLPIDSDVAFQCAQLHCPDPRPDRDAWIAATALVHDMTVVTRNVADFSPMGVRLLNPWTALSGHSTP</sequence>
<evidence type="ECO:0000256" key="1">
    <source>
        <dbReference type="ARBA" id="ARBA00001946"/>
    </source>
</evidence>
<evidence type="ECO:0000256" key="3">
    <source>
        <dbReference type="ARBA" id="ARBA00022722"/>
    </source>
</evidence>
<evidence type="ECO:0000256" key="2">
    <source>
        <dbReference type="ARBA" id="ARBA00022649"/>
    </source>
</evidence>
<evidence type="ECO:0000256" key="6">
    <source>
        <dbReference type="ARBA" id="ARBA00022842"/>
    </source>
</evidence>
<evidence type="ECO:0000313" key="10">
    <source>
        <dbReference type="Proteomes" id="UP000682843"/>
    </source>
</evidence>
<evidence type="ECO:0000256" key="4">
    <source>
        <dbReference type="ARBA" id="ARBA00022723"/>
    </source>
</evidence>
<comment type="similarity">
    <text evidence="7">Belongs to the PINc/VapC protein family.</text>
</comment>
<dbReference type="Pfam" id="PF01850">
    <property type="entry name" value="PIN"/>
    <property type="match status" value="1"/>
</dbReference>
<comment type="cofactor">
    <cofactor evidence="1">
        <name>Mg(2+)</name>
        <dbReference type="ChEBI" id="CHEBI:18420"/>
    </cofactor>
</comment>
<dbReference type="EMBL" id="CP036498">
    <property type="protein sequence ID" value="QUS39363.1"/>
    <property type="molecule type" value="Genomic_DNA"/>
</dbReference>
<dbReference type="SUPFAM" id="SSF88723">
    <property type="entry name" value="PIN domain-like"/>
    <property type="match status" value="1"/>
</dbReference>
<evidence type="ECO:0000256" key="5">
    <source>
        <dbReference type="ARBA" id="ARBA00022801"/>
    </source>
</evidence>
<keyword evidence="4" id="KW-0479">Metal-binding</keyword>
<keyword evidence="10" id="KW-1185">Reference proteome</keyword>
<organism evidence="9 10">
    <name type="scientific">Tardiphaga alba</name>
    <dbReference type="NCBI Taxonomy" id="340268"/>
    <lineage>
        <taxon>Bacteria</taxon>
        <taxon>Pseudomonadati</taxon>
        <taxon>Pseudomonadota</taxon>
        <taxon>Alphaproteobacteria</taxon>
        <taxon>Hyphomicrobiales</taxon>
        <taxon>Nitrobacteraceae</taxon>
        <taxon>Tardiphaga</taxon>
    </lineage>
</organism>
<dbReference type="CDD" id="cd18746">
    <property type="entry name" value="PIN_VapC4-5_FitB-like"/>
    <property type="match status" value="1"/>
</dbReference>
<dbReference type="InterPro" id="IPR002716">
    <property type="entry name" value="PIN_dom"/>
</dbReference>
<keyword evidence="5" id="KW-0378">Hydrolase</keyword>
<dbReference type="PANTHER" id="PTHR33653">
    <property type="entry name" value="RIBONUCLEASE VAPC2"/>
    <property type="match status" value="1"/>
</dbReference>
<dbReference type="InterPro" id="IPR029060">
    <property type="entry name" value="PIN-like_dom_sf"/>
</dbReference>
<reference evidence="9 10" key="1">
    <citation type="submission" date="2019-02" db="EMBL/GenBank/DDBJ databases">
        <title>Emended description of the genus Rhodopseudomonas and description of Rhodopseudomonas albus sp. nov., a non-phototrophic, heavy-metal-tolerant bacterium isolated from garden soil.</title>
        <authorList>
            <person name="Bao Z."/>
            <person name="Cao W.W."/>
            <person name="Sato Y."/>
            <person name="Nishizawa T."/>
            <person name="Zhao J."/>
            <person name="Guo Y."/>
            <person name="Ohta H."/>
        </authorList>
    </citation>
    <scope>NUCLEOTIDE SEQUENCE [LARGE SCALE GENOMIC DNA]</scope>
    <source>
        <strain evidence="9 10">SK50-23</strain>
    </source>
</reference>
<evidence type="ECO:0000259" key="8">
    <source>
        <dbReference type="Pfam" id="PF01850"/>
    </source>
</evidence>
<evidence type="ECO:0000313" key="9">
    <source>
        <dbReference type="EMBL" id="QUS39363.1"/>
    </source>
</evidence>
<accession>A0ABX8AAB6</accession>
<gene>
    <name evidence="9" type="ORF">RPMA_11335</name>
</gene>
<protein>
    <submittedName>
        <fullName evidence="9">Type II toxin-antitoxin system VapC family toxin</fullName>
    </submittedName>
</protein>
<keyword evidence="3" id="KW-0540">Nuclease</keyword>
<dbReference type="RefSeq" id="WP_211912906.1">
    <property type="nucleotide sequence ID" value="NZ_CP036498.1"/>
</dbReference>
<dbReference type="Proteomes" id="UP000682843">
    <property type="component" value="Chromosome"/>
</dbReference>
<proteinExistence type="inferred from homology"/>
<feature type="domain" description="PIN" evidence="8">
    <location>
        <begin position="3"/>
        <end position="122"/>
    </location>
</feature>
<dbReference type="InterPro" id="IPR050556">
    <property type="entry name" value="Type_II_TA_system_RNase"/>
</dbReference>
<evidence type="ECO:0000256" key="7">
    <source>
        <dbReference type="ARBA" id="ARBA00038093"/>
    </source>
</evidence>
<keyword evidence="6" id="KW-0460">Magnesium</keyword>
<dbReference type="PANTHER" id="PTHR33653:SF1">
    <property type="entry name" value="RIBONUCLEASE VAPC2"/>
    <property type="match status" value="1"/>
</dbReference>